<keyword evidence="2" id="KW-1185">Reference proteome</keyword>
<protein>
    <recommendedName>
        <fullName evidence="3">DUF1127 domain-containing protein</fullName>
    </recommendedName>
</protein>
<organism evidence="1 2">
    <name type="scientific">Marivita lacus</name>
    <dbReference type="NCBI Taxonomy" id="1323742"/>
    <lineage>
        <taxon>Bacteria</taxon>
        <taxon>Pseudomonadati</taxon>
        <taxon>Pseudomonadota</taxon>
        <taxon>Alphaproteobacteria</taxon>
        <taxon>Rhodobacterales</taxon>
        <taxon>Roseobacteraceae</taxon>
        <taxon>Marivita</taxon>
    </lineage>
</organism>
<comment type="caution">
    <text evidence="1">The sequence shown here is derived from an EMBL/GenBank/DDBJ whole genome shotgun (WGS) entry which is preliminary data.</text>
</comment>
<name>A0ABQ1KGP2_9RHOB</name>
<proteinExistence type="predicted"/>
<gene>
    <name evidence="1" type="ORF">GCM10011363_14730</name>
</gene>
<evidence type="ECO:0000313" key="2">
    <source>
        <dbReference type="Proteomes" id="UP000645462"/>
    </source>
</evidence>
<evidence type="ECO:0008006" key="3">
    <source>
        <dbReference type="Google" id="ProtNLM"/>
    </source>
</evidence>
<dbReference type="RefSeq" id="WP_188481348.1">
    <property type="nucleotide sequence ID" value="NZ_BMFC01000002.1"/>
</dbReference>
<accession>A0ABQ1KGP2</accession>
<sequence length="54" mass="6263">MAHFMSSLRNRLQKRAAYHRTVREIRSMPLDVALDLNIYQGDAEKIASQAIYGR</sequence>
<evidence type="ECO:0000313" key="1">
    <source>
        <dbReference type="EMBL" id="GGB99131.1"/>
    </source>
</evidence>
<dbReference type="EMBL" id="BMFC01000002">
    <property type="protein sequence ID" value="GGB99131.1"/>
    <property type="molecule type" value="Genomic_DNA"/>
</dbReference>
<reference evidence="2" key="1">
    <citation type="journal article" date="2019" name="Int. J. Syst. Evol. Microbiol.">
        <title>The Global Catalogue of Microorganisms (GCM) 10K type strain sequencing project: providing services to taxonomists for standard genome sequencing and annotation.</title>
        <authorList>
            <consortium name="The Broad Institute Genomics Platform"/>
            <consortium name="The Broad Institute Genome Sequencing Center for Infectious Disease"/>
            <person name="Wu L."/>
            <person name="Ma J."/>
        </authorList>
    </citation>
    <scope>NUCLEOTIDE SEQUENCE [LARGE SCALE GENOMIC DNA]</scope>
    <source>
        <strain evidence="2">CGMCC 1.12478</strain>
    </source>
</reference>
<dbReference type="Proteomes" id="UP000645462">
    <property type="component" value="Unassembled WGS sequence"/>
</dbReference>